<organism evidence="1 2">
    <name type="scientific">[Clostridium] polysaccharolyticum</name>
    <dbReference type="NCBI Taxonomy" id="29364"/>
    <lineage>
        <taxon>Bacteria</taxon>
        <taxon>Bacillati</taxon>
        <taxon>Bacillota</taxon>
        <taxon>Clostridia</taxon>
        <taxon>Lachnospirales</taxon>
        <taxon>Lachnospiraceae</taxon>
    </lineage>
</organism>
<name>A0A1I0ATC7_9FIRM</name>
<sequence>MRRKFLGVLISILFIIQMPIELRINAKMNYSMQKKEEVFCDQTKDEEGRILNEIHTDGVAIEYNWKEDQISSLVSTEGCKSIYMNQGNGEIIERSYFNNKKICDKKFHSKNILSNSNVQYISTKQKLKEYNSKVK</sequence>
<dbReference type="OrthoDB" id="10017261at2"/>
<evidence type="ECO:0000313" key="1">
    <source>
        <dbReference type="EMBL" id="SES97651.1"/>
    </source>
</evidence>
<dbReference type="AlphaFoldDB" id="A0A1I0ATC7"/>
<gene>
    <name evidence="1" type="ORF">SAMN04487772_10634</name>
</gene>
<dbReference type="RefSeq" id="WP_092477229.1">
    <property type="nucleotide sequence ID" value="NZ_FOHN01000006.1"/>
</dbReference>
<accession>A0A1I0ATC7</accession>
<keyword evidence="2" id="KW-1185">Reference proteome</keyword>
<proteinExistence type="predicted"/>
<evidence type="ECO:0000313" key="2">
    <source>
        <dbReference type="Proteomes" id="UP000199800"/>
    </source>
</evidence>
<protein>
    <submittedName>
        <fullName evidence="1">Uncharacterized protein</fullName>
    </submittedName>
</protein>
<dbReference type="Proteomes" id="UP000199800">
    <property type="component" value="Unassembled WGS sequence"/>
</dbReference>
<reference evidence="1 2" key="1">
    <citation type="submission" date="2016-10" db="EMBL/GenBank/DDBJ databases">
        <authorList>
            <person name="de Groot N.N."/>
        </authorList>
    </citation>
    <scope>NUCLEOTIDE SEQUENCE [LARGE SCALE GENOMIC DNA]</scope>
    <source>
        <strain evidence="1 2">DSM 1801</strain>
    </source>
</reference>
<dbReference type="EMBL" id="FOHN01000006">
    <property type="protein sequence ID" value="SES97651.1"/>
    <property type="molecule type" value="Genomic_DNA"/>
</dbReference>
<dbReference type="STRING" id="29364.SAMN04487772_10634"/>